<organism evidence="2 3">
    <name type="scientific">Lasiosphaeria ovina</name>
    <dbReference type="NCBI Taxonomy" id="92902"/>
    <lineage>
        <taxon>Eukaryota</taxon>
        <taxon>Fungi</taxon>
        <taxon>Dikarya</taxon>
        <taxon>Ascomycota</taxon>
        <taxon>Pezizomycotina</taxon>
        <taxon>Sordariomycetes</taxon>
        <taxon>Sordariomycetidae</taxon>
        <taxon>Sordariales</taxon>
        <taxon>Lasiosphaeriaceae</taxon>
        <taxon>Lasiosphaeria</taxon>
    </lineage>
</organism>
<sequence>MWLLNVETLVLEHFQDDRQTRGQYAILSHTWGDEEVSFDTLYLDSAKSKSGYRKIVDTCRQAASDGLRYAWVDTCCIDKRSSSELSEAINSMYRWYYHAQICYAYLSDFTAVNSVLATGTGRLKSCRWFTRGWTLQELIAPPLLVFYDSNWTMLASRKDIAEQLANITHVDQDILVNREQLWQTSVAKRMSWASMRVTSREEDLAYSLLGIFGINMPLLYGEGPEAFKRLQEEIIRSWGRVDHSILAWHGQSDGLLALSPAEFPVHFPETSSMYRANGPRAKRDIISWTSLQNESFELYKNGLRITLYARAIGSDLADEIQRAQPDKGGARDLDLGTEQSQRLLVALNCTYSGARDKLFAMYLRRRPWINYGPHQPTSANHHEFAMYDFETHYTTILASQLRRFTMVTLTIARKRFRWPPYLTVRCHVRSTRYAIRDAIPLDKWQREGIHLVFKAETKPSDHEDPAYLIIRQVSDGGSSLAFYMEHRWNGGIPALGIRLDEVGGVDKQKLETVKSGEKKVMDFGGHAILVVMAEIFFMADSLVWVLAMNDIEEELNL</sequence>
<evidence type="ECO:0000259" key="1">
    <source>
        <dbReference type="Pfam" id="PF06985"/>
    </source>
</evidence>
<dbReference type="Pfam" id="PF06985">
    <property type="entry name" value="HET"/>
    <property type="match status" value="1"/>
</dbReference>
<evidence type="ECO:0000313" key="3">
    <source>
        <dbReference type="Proteomes" id="UP001287356"/>
    </source>
</evidence>
<gene>
    <name evidence="2" type="ORF">B0T24DRAFT_610558</name>
</gene>
<dbReference type="Proteomes" id="UP001287356">
    <property type="component" value="Unassembled WGS sequence"/>
</dbReference>
<keyword evidence="3" id="KW-1185">Reference proteome</keyword>
<accession>A0AAE0KNB7</accession>
<comment type="caution">
    <text evidence="2">The sequence shown here is derived from an EMBL/GenBank/DDBJ whole genome shotgun (WGS) entry which is preliminary data.</text>
</comment>
<proteinExistence type="predicted"/>
<reference evidence="2" key="1">
    <citation type="journal article" date="2023" name="Mol. Phylogenet. Evol.">
        <title>Genome-scale phylogeny and comparative genomics of the fungal order Sordariales.</title>
        <authorList>
            <person name="Hensen N."/>
            <person name="Bonometti L."/>
            <person name="Westerberg I."/>
            <person name="Brannstrom I.O."/>
            <person name="Guillou S."/>
            <person name="Cros-Aarteil S."/>
            <person name="Calhoun S."/>
            <person name="Haridas S."/>
            <person name="Kuo A."/>
            <person name="Mondo S."/>
            <person name="Pangilinan J."/>
            <person name="Riley R."/>
            <person name="LaButti K."/>
            <person name="Andreopoulos B."/>
            <person name="Lipzen A."/>
            <person name="Chen C."/>
            <person name="Yan M."/>
            <person name="Daum C."/>
            <person name="Ng V."/>
            <person name="Clum A."/>
            <person name="Steindorff A."/>
            <person name="Ohm R.A."/>
            <person name="Martin F."/>
            <person name="Silar P."/>
            <person name="Natvig D.O."/>
            <person name="Lalanne C."/>
            <person name="Gautier V."/>
            <person name="Ament-Velasquez S.L."/>
            <person name="Kruys A."/>
            <person name="Hutchinson M.I."/>
            <person name="Powell A.J."/>
            <person name="Barry K."/>
            <person name="Miller A.N."/>
            <person name="Grigoriev I.V."/>
            <person name="Debuchy R."/>
            <person name="Gladieux P."/>
            <person name="Hiltunen Thoren M."/>
            <person name="Johannesson H."/>
        </authorList>
    </citation>
    <scope>NUCLEOTIDE SEQUENCE</scope>
    <source>
        <strain evidence="2">CBS 958.72</strain>
    </source>
</reference>
<evidence type="ECO:0000313" key="2">
    <source>
        <dbReference type="EMBL" id="KAK3379025.1"/>
    </source>
</evidence>
<protein>
    <submittedName>
        <fullName evidence="2">Heterokaryon incompatibility protein-domain-containing protein</fullName>
    </submittedName>
</protein>
<name>A0AAE0KNB7_9PEZI</name>
<dbReference type="PANTHER" id="PTHR10622:SF12">
    <property type="entry name" value="HET DOMAIN-CONTAINING PROTEIN"/>
    <property type="match status" value="1"/>
</dbReference>
<dbReference type="PANTHER" id="PTHR10622">
    <property type="entry name" value="HET DOMAIN-CONTAINING PROTEIN"/>
    <property type="match status" value="1"/>
</dbReference>
<dbReference type="InterPro" id="IPR010730">
    <property type="entry name" value="HET"/>
</dbReference>
<dbReference type="AlphaFoldDB" id="A0AAE0KNB7"/>
<feature type="domain" description="Heterokaryon incompatibility" evidence="1">
    <location>
        <begin position="24"/>
        <end position="111"/>
    </location>
</feature>
<reference evidence="2" key="2">
    <citation type="submission" date="2023-06" db="EMBL/GenBank/DDBJ databases">
        <authorList>
            <consortium name="Lawrence Berkeley National Laboratory"/>
            <person name="Haridas S."/>
            <person name="Hensen N."/>
            <person name="Bonometti L."/>
            <person name="Westerberg I."/>
            <person name="Brannstrom I.O."/>
            <person name="Guillou S."/>
            <person name="Cros-Aarteil S."/>
            <person name="Calhoun S."/>
            <person name="Kuo A."/>
            <person name="Mondo S."/>
            <person name="Pangilinan J."/>
            <person name="Riley R."/>
            <person name="Labutti K."/>
            <person name="Andreopoulos B."/>
            <person name="Lipzen A."/>
            <person name="Chen C."/>
            <person name="Yanf M."/>
            <person name="Daum C."/>
            <person name="Ng V."/>
            <person name="Clum A."/>
            <person name="Steindorff A."/>
            <person name="Ohm R."/>
            <person name="Martin F."/>
            <person name="Silar P."/>
            <person name="Natvig D."/>
            <person name="Lalanne C."/>
            <person name="Gautier V."/>
            <person name="Ament-Velasquez S.L."/>
            <person name="Kruys A."/>
            <person name="Hutchinson M.I."/>
            <person name="Powell A.J."/>
            <person name="Barry K."/>
            <person name="Miller A.N."/>
            <person name="Grigoriev I.V."/>
            <person name="Debuchy R."/>
            <person name="Gladieux P."/>
            <person name="Thoren M.H."/>
            <person name="Johannesson H."/>
        </authorList>
    </citation>
    <scope>NUCLEOTIDE SEQUENCE</scope>
    <source>
        <strain evidence="2">CBS 958.72</strain>
    </source>
</reference>
<dbReference type="EMBL" id="JAULSN010000002">
    <property type="protein sequence ID" value="KAK3379025.1"/>
    <property type="molecule type" value="Genomic_DNA"/>
</dbReference>